<dbReference type="InterPro" id="IPR036163">
    <property type="entry name" value="HMA_dom_sf"/>
</dbReference>
<dbReference type="PROSITE" id="PS50846">
    <property type="entry name" value="HMA_2"/>
    <property type="match status" value="1"/>
</dbReference>
<dbReference type="FunFam" id="3.30.70.100:FF:000001">
    <property type="entry name" value="ATPase copper transporting beta"/>
    <property type="match status" value="1"/>
</dbReference>
<dbReference type="EMBL" id="BLLI01000069">
    <property type="protein sequence ID" value="GFH43254.1"/>
    <property type="molecule type" value="Genomic_DNA"/>
</dbReference>
<dbReference type="GO" id="GO:0046872">
    <property type="term" value="F:metal ion binding"/>
    <property type="evidence" value="ECO:0007669"/>
    <property type="project" value="UniProtKB-KW"/>
</dbReference>
<comment type="caution">
    <text evidence="3">The sequence shown here is derived from an EMBL/GenBank/DDBJ whole genome shotgun (WGS) entry which is preliminary data.</text>
</comment>
<evidence type="ECO:0000256" key="1">
    <source>
        <dbReference type="ARBA" id="ARBA00022723"/>
    </source>
</evidence>
<dbReference type="CDD" id="cd00371">
    <property type="entry name" value="HMA"/>
    <property type="match status" value="1"/>
</dbReference>
<proteinExistence type="predicted"/>
<reference evidence="3 4" key="1">
    <citation type="submission" date="2020-02" db="EMBL/GenBank/DDBJ databases">
        <title>Draft genome sequence of Lactococcus sp. Hs30E4-3.</title>
        <authorList>
            <person name="Noda S."/>
            <person name="Yuki M."/>
            <person name="Ohkuma M."/>
        </authorList>
    </citation>
    <scope>NUCLEOTIDE SEQUENCE [LARGE SCALE GENOMIC DNA]</scope>
    <source>
        <strain evidence="3 4">Hs30E4-3</strain>
    </source>
</reference>
<dbReference type="SUPFAM" id="SSF55008">
    <property type="entry name" value="HMA, heavy metal-associated domain"/>
    <property type="match status" value="1"/>
</dbReference>
<organism evidence="3 4">
    <name type="scientific">Pseudolactococcus hodotermopsidis</name>
    <dbReference type="NCBI Taxonomy" id="2709157"/>
    <lineage>
        <taxon>Bacteria</taxon>
        <taxon>Bacillati</taxon>
        <taxon>Bacillota</taxon>
        <taxon>Bacilli</taxon>
        <taxon>Lactobacillales</taxon>
        <taxon>Streptococcaceae</taxon>
        <taxon>Pseudolactococcus</taxon>
    </lineage>
</organism>
<dbReference type="Pfam" id="PF00403">
    <property type="entry name" value="HMA"/>
    <property type="match status" value="1"/>
</dbReference>
<evidence type="ECO:0000259" key="2">
    <source>
        <dbReference type="PROSITE" id="PS50846"/>
    </source>
</evidence>
<feature type="domain" description="HMA" evidence="2">
    <location>
        <begin position="2"/>
        <end position="66"/>
    </location>
</feature>
<dbReference type="InterPro" id="IPR006121">
    <property type="entry name" value="HMA_dom"/>
</dbReference>
<dbReference type="InterPro" id="IPR017969">
    <property type="entry name" value="Heavy-metal-associated_CS"/>
</dbReference>
<keyword evidence="4" id="KW-1185">Reference proteome</keyword>
<accession>A0A6A0BFJ8</accession>
<dbReference type="RefSeq" id="WP_172209690.1">
    <property type="nucleotide sequence ID" value="NZ_BLLI01000069.1"/>
</dbReference>
<dbReference type="PROSITE" id="PS01047">
    <property type="entry name" value="HMA_1"/>
    <property type="match status" value="1"/>
</dbReference>
<dbReference type="Gene3D" id="3.30.70.100">
    <property type="match status" value="1"/>
</dbReference>
<evidence type="ECO:0000313" key="4">
    <source>
        <dbReference type="Proteomes" id="UP000480303"/>
    </source>
</evidence>
<gene>
    <name evidence="3" type="ORF">Hs30E_18050</name>
</gene>
<dbReference type="AlphaFoldDB" id="A0A6A0BFJ8"/>
<name>A0A6A0BFJ8_9LACT</name>
<protein>
    <recommendedName>
        <fullName evidence="2">HMA domain-containing protein</fullName>
    </recommendedName>
</protein>
<dbReference type="Proteomes" id="UP000480303">
    <property type="component" value="Unassembled WGS sequence"/>
</dbReference>
<sequence length="66" mass="7121">MEKITLKINGMTCHNCAKHVTEALEHVVGVNSVKVNLKKAEAVVKSEKIDLESLTAAVETAGYQVV</sequence>
<evidence type="ECO:0000313" key="3">
    <source>
        <dbReference type="EMBL" id="GFH43254.1"/>
    </source>
</evidence>
<keyword evidence="1" id="KW-0479">Metal-binding</keyword>